<dbReference type="SUPFAM" id="SSF47672">
    <property type="entry name" value="Transferrin receptor-like dimerisation domain"/>
    <property type="match status" value="1"/>
</dbReference>
<reference evidence="6" key="1">
    <citation type="submission" date="2022-08" db="UniProtKB">
        <authorList>
            <consortium name="EnsemblMetazoa"/>
        </authorList>
    </citation>
    <scope>IDENTIFICATION</scope>
    <source>
        <strain evidence="6">05x7-T-G4-1.051#20</strain>
    </source>
</reference>
<proteinExistence type="inferred from homology"/>
<dbReference type="Gene3D" id="1.20.930.40">
    <property type="entry name" value="Transferrin receptor-like, dimerisation domain"/>
    <property type="match status" value="1"/>
</dbReference>
<dbReference type="Gene3D" id="3.50.30.30">
    <property type="match status" value="1"/>
</dbReference>
<evidence type="ECO:0008006" key="8">
    <source>
        <dbReference type="Google" id="ProtNLM"/>
    </source>
</evidence>
<dbReference type="InterPro" id="IPR046450">
    <property type="entry name" value="PA_dom_sf"/>
</dbReference>
<dbReference type="PANTHER" id="PTHR10404">
    <property type="entry name" value="N-ACETYLATED-ALPHA-LINKED ACIDIC DIPEPTIDASE"/>
    <property type="match status" value="1"/>
</dbReference>
<feature type="domain" description="Transferrin receptor-like dimerisation" evidence="4">
    <location>
        <begin position="693"/>
        <end position="808"/>
    </location>
</feature>
<sequence length="818" mass="92630">MTSKHSIIRVILRSSNKKDAIKVSFLQTLSKRMPSKGKYVAGRQVSRWDAESDIVDIQYRHFDKTASSGLADFFSGKKGNALKVLLLVVFFFTGLIIGYIIRRNIHEKYIAPKPDPSPVPVSPIYQDYDPAIRKLLQDDLQDVVNIDDHIKTWTESIGLSAVGSTLKVVMGTHDMWQYFPLDGLTWTNYSVLLSYPFLQSPNRTSITLQQPNGTVLWNANFSFSSEHPEQMPFNAYSPEASVKGKLVFANFGRKKDFSTLDKLNVSVNNSILLIKYGKIHPANKVKHAEESGALGVILYPDPLDYANNNTEAVYPSTWWLPGWAIHSHHVRYTLMGDPQSPGYPSLDGVYHQPYPKENCLGCPRIPVQSVSYNDARTLVRSMVGSSVPDDWIGGLGVSYKTGPGHSNDRLVNMTVIRNLVQRKISNLVAEIKGKYEKDRYIIIGAHIDSWNRGGVDSASGYAVLWELLRTFSFHTKKGYRPRRTLKFALWDASKYGHVGSFEWVQEMEKEIGLGAIAYINLDTVVRGNYTFFAESSPLLFDVIHKAASTVKCSDPDYQDMSVLERWNQTYRDPENPLQPKIEALQGDSDHSPFYYYLGVPSFSPAYMYNPKKYPNLPNYPAYNTLEDTKDYLTNFTDRNNYTLHIKVTQIVADAILRLSDSAVIPYSIQNIADMLVNGKNIVKLLNSSHVSSDFLFSEIDNFSKHARLLQTELTHLDKDKLNEEVLYEINDKLIQLPRIFIVSAGLPNFTQYRNMLIAPHPENLYQTQVFPGIVWGYTNGQLSGDWSDMQIQQSSLAVAIRQASRNLQSILTVLHSLQ</sequence>
<organism evidence="6 7">
    <name type="scientific">Magallana gigas</name>
    <name type="common">Pacific oyster</name>
    <name type="synonym">Crassostrea gigas</name>
    <dbReference type="NCBI Taxonomy" id="29159"/>
    <lineage>
        <taxon>Eukaryota</taxon>
        <taxon>Metazoa</taxon>
        <taxon>Spiralia</taxon>
        <taxon>Lophotrochozoa</taxon>
        <taxon>Mollusca</taxon>
        <taxon>Bivalvia</taxon>
        <taxon>Autobranchia</taxon>
        <taxon>Pteriomorphia</taxon>
        <taxon>Ostreida</taxon>
        <taxon>Ostreoidea</taxon>
        <taxon>Ostreidae</taxon>
        <taxon>Magallana</taxon>
    </lineage>
</organism>
<evidence type="ECO:0000313" key="6">
    <source>
        <dbReference type="EnsemblMetazoa" id="G21661.1:cds"/>
    </source>
</evidence>
<comment type="similarity">
    <text evidence="1">Belongs to the peptidase M28 family. M28B subfamily.</text>
</comment>
<keyword evidence="7" id="KW-1185">Reference proteome</keyword>
<dbReference type="InterPro" id="IPR039373">
    <property type="entry name" value="Peptidase_M28B"/>
</dbReference>
<dbReference type="FunFam" id="3.50.30.30:FF:000045">
    <property type="entry name" value="Predicted protein"/>
    <property type="match status" value="1"/>
</dbReference>
<evidence type="ECO:0000259" key="4">
    <source>
        <dbReference type="Pfam" id="PF04253"/>
    </source>
</evidence>
<evidence type="ECO:0000256" key="2">
    <source>
        <dbReference type="SAM" id="Phobius"/>
    </source>
</evidence>
<dbReference type="Gene3D" id="3.40.630.10">
    <property type="entry name" value="Zn peptidases"/>
    <property type="match status" value="1"/>
</dbReference>
<keyword evidence="2" id="KW-0472">Membrane</keyword>
<dbReference type="SUPFAM" id="SSF52025">
    <property type="entry name" value="PA domain"/>
    <property type="match status" value="1"/>
</dbReference>
<dbReference type="Pfam" id="PF04253">
    <property type="entry name" value="TFR_dimer"/>
    <property type="match status" value="1"/>
</dbReference>
<dbReference type="EnsemblMetazoa" id="G21661.1">
    <property type="protein sequence ID" value="G21661.1:cds"/>
    <property type="gene ID" value="G21661"/>
</dbReference>
<dbReference type="InterPro" id="IPR007484">
    <property type="entry name" value="Peptidase_M28"/>
</dbReference>
<dbReference type="PANTHER" id="PTHR10404:SF46">
    <property type="entry name" value="VACUOLAR PROTEIN SORTING-ASSOCIATED PROTEIN 70"/>
    <property type="match status" value="1"/>
</dbReference>
<feature type="transmembrane region" description="Helical" evidence="2">
    <location>
        <begin position="84"/>
        <end position="101"/>
    </location>
</feature>
<dbReference type="SUPFAM" id="SSF53187">
    <property type="entry name" value="Zn-dependent exopeptidases"/>
    <property type="match status" value="1"/>
</dbReference>
<dbReference type="FunFam" id="3.40.630.10:FF:000101">
    <property type="entry name" value="N-acetylated alpha-linked acidic dipeptidase like 1"/>
    <property type="match status" value="1"/>
</dbReference>
<dbReference type="Proteomes" id="UP000005408">
    <property type="component" value="Unassembled WGS sequence"/>
</dbReference>
<evidence type="ECO:0000259" key="3">
    <source>
        <dbReference type="Pfam" id="PF02225"/>
    </source>
</evidence>
<protein>
    <recommendedName>
        <fullName evidence="8">N-acetylated-alpha-linked acidic dipeptidase 2</fullName>
    </recommendedName>
</protein>
<keyword evidence="2" id="KW-1133">Transmembrane helix</keyword>
<accession>A0A8W8K2M5</accession>
<keyword evidence="2" id="KW-0812">Transmembrane</keyword>
<dbReference type="Pfam" id="PF02225">
    <property type="entry name" value="PA"/>
    <property type="match status" value="1"/>
</dbReference>
<dbReference type="InterPro" id="IPR003137">
    <property type="entry name" value="PA_domain"/>
</dbReference>
<feature type="domain" description="Peptidase M28" evidence="5">
    <location>
        <begin position="426"/>
        <end position="632"/>
    </location>
</feature>
<evidence type="ECO:0000256" key="1">
    <source>
        <dbReference type="ARBA" id="ARBA00005634"/>
    </source>
</evidence>
<dbReference type="GO" id="GO:0004180">
    <property type="term" value="F:carboxypeptidase activity"/>
    <property type="evidence" value="ECO:0007669"/>
    <property type="project" value="TreeGrafter"/>
</dbReference>
<dbReference type="InterPro" id="IPR036757">
    <property type="entry name" value="TFR-like_dimer_dom_sf"/>
</dbReference>
<evidence type="ECO:0000259" key="5">
    <source>
        <dbReference type="Pfam" id="PF04389"/>
    </source>
</evidence>
<dbReference type="Pfam" id="PF04389">
    <property type="entry name" value="Peptidase_M28"/>
    <property type="match status" value="1"/>
</dbReference>
<name>A0A8W8K2M5_MAGGI</name>
<dbReference type="InterPro" id="IPR007365">
    <property type="entry name" value="TFR-like_dimer_dom"/>
</dbReference>
<evidence type="ECO:0000313" key="7">
    <source>
        <dbReference type="Proteomes" id="UP000005408"/>
    </source>
</evidence>
<feature type="domain" description="PA" evidence="3">
    <location>
        <begin position="242"/>
        <end position="325"/>
    </location>
</feature>
<dbReference type="AlphaFoldDB" id="A0A8W8K2M5"/>